<sequence>MAEGHGGRASILKRLRRQPPLLVGALLVPVLLLPLVTRALTDAVAARSGAQLAILTERLSSPPSPSLPSLPAIPASAQDDESPRDALASERLQPVRPAARGSTAPKPGASSSPSADSGKPGLPRALHIRIGTVLRAARSGARPSGTPVPALGDRPAGLALQGVGHFGAGLLDGDILTHVSGAPARSVNTVVGAVMGALRAGAPALGAVVWRGDQPIQVSVELPRLSADSLPSAGSAPPPAPTAAPRSTTVPRSASTPSSKTLPHATAAPRSPPPPPSKTAPRAATAK</sequence>
<feature type="compositionally biased region" description="Low complexity" evidence="1">
    <location>
        <begin position="101"/>
        <end position="121"/>
    </location>
</feature>
<accession>A0A0K1EM69</accession>
<dbReference type="EMBL" id="CP012159">
    <property type="protein sequence ID" value="AKT41713.1"/>
    <property type="molecule type" value="Genomic_DNA"/>
</dbReference>
<feature type="region of interest" description="Disordered" evidence="1">
    <location>
        <begin position="59"/>
        <end position="122"/>
    </location>
</feature>
<name>A0A0K1EM69_CHOCO</name>
<reference evidence="2 3" key="1">
    <citation type="submission" date="2015-07" db="EMBL/GenBank/DDBJ databases">
        <title>Genome analysis of myxobacterium Chondromyces crocatus Cm c5 reveals a high potential for natural compound synthesis and the genetic basis for the loss of fruiting body formation.</title>
        <authorList>
            <person name="Zaburannyi N."/>
            <person name="Bunk B."/>
            <person name="Maier J."/>
            <person name="Overmann J."/>
            <person name="Mueller R."/>
        </authorList>
    </citation>
    <scope>NUCLEOTIDE SEQUENCE [LARGE SCALE GENOMIC DNA]</scope>
    <source>
        <strain evidence="2 3">Cm c5</strain>
    </source>
</reference>
<feature type="region of interest" description="Disordered" evidence="1">
    <location>
        <begin position="228"/>
        <end position="287"/>
    </location>
</feature>
<dbReference type="Proteomes" id="UP000067626">
    <property type="component" value="Chromosome"/>
</dbReference>
<evidence type="ECO:0000256" key="1">
    <source>
        <dbReference type="SAM" id="MobiDB-lite"/>
    </source>
</evidence>
<organism evidence="2 3">
    <name type="scientific">Chondromyces crocatus</name>
    <dbReference type="NCBI Taxonomy" id="52"/>
    <lineage>
        <taxon>Bacteria</taxon>
        <taxon>Pseudomonadati</taxon>
        <taxon>Myxococcota</taxon>
        <taxon>Polyangia</taxon>
        <taxon>Polyangiales</taxon>
        <taxon>Polyangiaceae</taxon>
        <taxon>Chondromyces</taxon>
    </lineage>
</organism>
<feature type="compositionally biased region" description="Polar residues" evidence="1">
    <location>
        <begin position="248"/>
        <end position="261"/>
    </location>
</feature>
<evidence type="ECO:0000313" key="2">
    <source>
        <dbReference type="EMBL" id="AKT41713.1"/>
    </source>
</evidence>
<evidence type="ECO:0008006" key="4">
    <source>
        <dbReference type="Google" id="ProtNLM"/>
    </source>
</evidence>
<gene>
    <name evidence="2" type="ORF">CMC5_059240</name>
</gene>
<dbReference type="KEGG" id="ccro:CMC5_059240"/>
<protein>
    <recommendedName>
        <fullName evidence="4">PDZ domain-containing protein</fullName>
    </recommendedName>
</protein>
<proteinExistence type="predicted"/>
<evidence type="ECO:0000313" key="3">
    <source>
        <dbReference type="Proteomes" id="UP000067626"/>
    </source>
</evidence>
<dbReference type="AlphaFoldDB" id="A0A0K1EM69"/>
<keyword evidence="3" id="KW-1185">Reference proteome</keyword>